<feature type="compositionally biased region" description="Acidic residues" evidence="1">
    <location>
        <begin position="152"/>
        <end position="194"/>
    </location>
</feature>
<dbReference type="Proteomes" id="UP000800094">
    <property type="component" value="Unassembled WGS sequence"/>
</dbReference>
<dbReference type="Gene3D" id="3.80.10.10">
    <property type="entry name" value="Ribonuclease Inhibitor"/>
    <property type="match status" value="1"/>
</dbReference>
<feature type="compositionally biased region" description="Acidic residues" evidence="1">
    <location>
        <begin position="549"/>
        <end position="562"/>
    </location>
</feature>
<protein>
    <recommendedName>
        <fullName evidence="2">F-box domain-containing protein</fullName>
    </recommendedName>
</protein>
<dbReference type="EMBL" id="ML987189">
    <property type="protein sequence ID" value="KAF2255897.1"/>
    <property type="molecule type" value="Genomic_DNA"/>
</dbReference>
<organism evidence="3 4">
    <name type="scientific">Trematosphaeria pertusa</name>
    <dbReference type="NCBI Taxonomy" id="390896"/>
    <lineage>
        <taxon>Eukaryota</taxon>
        <taxon>Fungi</taxon>
        <taxon>Dikarya</taxon>
        <taxon>Ascomycota</taxon>
        <taxon>Pezizomycotina</taxon>
        <taxon>Dothideomycetes</taxon>
        <taxon>Pleosporomycetidae</taxon>
        <taxon>Pleosporales</taxon>
        <taxon>Massarineae</taxon>
        <taxon>Trematosphaeriaceae</taxon>
        <taxon>Trematosphaeria</taxon>
    </lineage>
</organism>
<evidence type="ECO:0000259" key="2">
    <source>
        <dbReference type="PROSITE" id="PS50181"/>
    </source>
</evidence>
<name>A0A6A6J0Q5_9PLEO</name>
<dbReference type="SUPFAM" id="SSF81383">
    <property type="entry name" value="F-box domain"/>
    <property type="match status" value="1"/>
</dbReference>
<dbReference type="OrthoDB" id="3801271at2759"/>
<dbReference type="InterPro" id="IPR001810">
    <property type="entry name" value="F-box_dom"/>
</dbReference>
<feature type="domain" description="F-box" evidence="2">
    <location>
        <begin position="1"/>
        <end position="45"/>
    </location>
</feature>
<dbReference type="PROSITE" id="PS50181">
    <property type="entry name" value="FBOX"/>
    <property type="match status" value="1"/>
</dbReference>
<dbReference type="InterPro" id="IPR032675">
    <property type="entry name" value="LRR_dom_sf"/>
</dbReference>
<reference evidence="3" key="1">
    <citation type="journal article" date="2020" name="Stud. Mycol.">
        <title>101 Dothideomycetes genomes: a test case for predicting lifestyles and emergence of pathogens.</title>
        <authorList>
            <person name="Haridas S."/>
            <person name="Albert R."/>
            <person name="Binder M."/>
            <person name="Bloem J."/>
            <person name="Labutti K."/>
            <person name="Salamov A."/>
            <person name="Andreopoulos B."/>
            <person name="Baker S."/>
            <person name="Barry K."/>
            <person name="Bills G."/>
            <person name="Bluhm B."/>
            <person name="Cannon C."/>
            <person name="Castanera R."/>
            <person name="Culley D."/>
            <person name="Daum C."/>
            <person name="Ezra D."/>
            <person name="Gonzalez J."/>
            <person name="Henrissat B."/>
            <person name="Kuo A."/>
            <person name="Liang C."/>
            <person name="Lipzen A."/>
            <person name="Lutzoni F."/>
            <person name="Magnuson J."/>
            <person name="Mondo S."/>
            <person name="Nolan M."/>
            <person name="Ohm R."/>
            <person name="Pangilinan J."/>
            <person name="Park H.-J."/>
            <person name="Ramirez L."/>
            <person name="Alfaro M."/>
            <person name="Sun H."/>
            <person name="Tritt A."/>
            <person name="Yoshinaga Y."/>
            <person name="Zwiers L.-H."/>
            <person name="Turgeon B."/>
            <person name="Goodwin S."/>
            <person name="Spatafora J."/>
            <person name="Crous P."/>
            <person name="Grigoriev I."/>
        </authorList>
    </citation>
    <scope>NUCLEOTIDE SEQUENCE</scope>
    <source>
        <strain evidence="3">CBS 122368</strain>
    </source>
</reference>
<evidence type="ECO:0000313" key="3">
    <source>
        <dbReference type="EMBL" id="KAF2255897.1"/>
    </source>
</evidence>
<evidence type="ECO:0000313" key="4">
    <source>
        <dbReference type="Proteomes" id="UP000800094"/>
    </source>
</evidence>
<dbReference type="SUPFAM" id="SSF52047">
    <property type="entry name" value="RNI-like"/>
    <property type="match status" value="1"/>
</dbReference>
<sequence length="580" mass="66233">MSLEVLPTEVDENIIRRLSKPELDSLSRTSRYYRNLTEPFLYKDLTFSTHHDHKIKLREKGRSGSDDPSGEDFYCEFWRKIPDIQDTIDLLAADMETKFALHWFGSMFQKRPYFDGVLACILCMATNLEHLNLTMSSCDVLPLTLEVLGGPCDEDEGAAEQEDDHDDVEGGDNVEDEDNADDLDIADGGDEGEDGAGVGDKDEVVDGENADTPYPFWKLKTFSIQGSDYYGSPLQAPVLPTLEKLQLKQCAYDRVNTLPLYFPYAPHASGAKLHTLEIDQVNLDLPWFAITLSEPDFSALKQLIVSGVGWNWEHGPWNEYDFRHLSDAITAHLPDLERLEWTYNELDREWGLLKPFGSFKALSKLKHLAVDYELITSQSHGHDHYPDHLVNPHAFLPDSLKMLHLTDVHHALLDRLCDRYAKFSTGRSSALPFVSGLFSTFALEHFNMHINMEFWGDDEDGTSELEKSTRKFLRVMVEELDRMGTEMRVWRQGGRLPERLLMAPGFAVPWPYWGDVDQGHWCKKDREWWEIKNGLRAGRRNEYTHHDEDYADSSGDEDDAGDDGGQTRAGRLDYVDASEI</sequence>
<keyword evidence="4" id="KW-1185">Reference proteome</keyword>
<dbReference type="RefSeq" id="XP_033690901.1">
    <property type="nucleotide sequence ID" value="XM_033832452.1"/>
</dbReference>
<dbReference type="InterPro" id="IPR036047">
    <property type="entry name" value="F-box-like_dom_sf"/>
</dbReference>
<feature type="region of interest" description="Disordered" evidence="1">
    <location>
        <begin position="542"/>
        <end position="580"/>
    </location>
</feature>
<gene>
    <name evidence="3" type="ORF">BU26DRAFT_557392</name>
</gene>
<feature type="region of interest" description="Disordered" evidence="1">
    <location>
        <begin position="151"/>
        <end position="209"/>
    </location>
</feature>
<dbReference type="GeneID" id="54585782"/>
<evidence type="ECO:0000256" key="1">
    <source>
        <dbReference type="SAM" id="MobiDB-lite"/>
    </source>
</evidence>
<dbReference type="AlphaFoldDB" id="A0A6A6J0Q5"/>
<proteinExistence type="predicted"/>
<accession>A0A6A6J0Q5</accession>